<dbReference type="Proteomes" id="UP000039021">
    <property type="component" value="Unassembled WGS sequence"/>
</dbReference>
<dbReference type="EMBL" id="CNFT01002840">
    <property type="protein sequence ID" value="CKU56916.1"/>
    <property type="molecule type" value="Genomic_DNA"/>
</dbReference>
<name>A0A655AUS0_MYCTX</name>
<keyword evidence="1" id="KW-0378">Hydrolase</keyword>
<reference evidence="3 4" key="1">
    <citation type="submission" date="2015-03" db="EMBL/GenBank/DDBJ databases">
        <authorList>
            <consortium name="Pathogen Informatics"/>
        </authorList>
    </citation>
    <scope>NUCLEOTIDE SEQUENCE [LARGE SCALE GENOMIC DNA]</scope>
    <source>
        <strain evidence="1 4">Bir 185</strain>
        <strain evidence="3">N09902308</strain>
    </source>
</reference>
<organism evidence="1 4">
    <name type="scientific">Mycobacterium tuberculosis</name>
    <dbReference type="NCBI Taxonomy" id="1773"/>
    <lineage>
        <taxon>Bacteria</taxon>
        <taxon>Bacillati</taxon>
        <taxon>Actinomycetota</taxon>
        <taxon>Actinomycetes</taxon>
        <taxon>Mycobacteriales</taxon>
        <taxon>Mycobacteriaceae</taxon>
        <taxon>Mycobacterium</taxon>
        <taxon>Mycobacterium tuberculosis complex</taxon>
    </lineage>
</organism>
<protein>
    <submittedName>
        <fullName evidence="1">Arylsulfatase</fullName>
        <ecNumber evidence="1">3.1.6.1</ecNumber>
    </submittedName>
</protein>
<proteinExistence type="predicted"/>
<dbReference type="EC" id="3.1.6.1" evidence="1"/>
<dbReference type="AlphaFoldDB" id="A0A655AUS0"/>
<evidence type="ECO:0000313" key="2">
    <source>
        <dbReference type="EMBL" id="COZ35600.1"/>
    </source>
</evidence>
<evidence type="ECO:0000313" key="4">
    <source>
        <dbReference type="Proteomes" id="UP000050164"/>
    </source>
</evidence>
<dbReference type="GO" id="GO:0004065">
    <property type="term" value="F:arylsulfatase activity"/>
    <property type="evidence" value="ECO:0007669"/>
    <property type="project" value="UniProtKB-EC"/>
</dbReference>
<evidence type="ECO:0000313" key="3">
    <source>
        <dbReference type="Proteomes" id="UP000039021"/>
    </source>
</evidence>
<dbReference type="Proteomes" id="UP000050164">
    <property type="component" value="Unassembled WGS sequence"/>
</dbReference>
<dbReference type="EMBL" id="CSBK01001970">
    <property type="protein sequence ID" value="COZ35600.1"/>
    <property type="molecule type" value="Genomic_DNA"/>
</dbReference>
<evidence type="ECO:0000313" key="1">
    <source>
        <dbReference type="EMBL" id="CKU56916.1"/>
    </source>
</evidence>
<accession>A0A655AUS0</accession>
<gene>
    <name evidence="1" type="primary">atsD</name>
    <name evidence="2" type="synonym">atsD_2</name>
    <name evidence="2" type="ORF">ERS007739_03660</name>
    <name evidence="1" type="ORF">ERS027659_05239</name>
</gene>
<reference evidence="2" key="2">
    <citation type="submission" date="2015-03" db="EMBL/GenBank/DDBJ databases">
        <authorList>
            <consortium name="Pathogen Informatics"/>
            <person name="Murphy D."/>
        </authorList>
    </citation>
    <scope>NUCLEOTIDE SEQUENCE</scope>
    <source>
        <strain evidence="2">N09902308</strain>
    </source>
</reference>
<sequence length="29" mass="3008">MQLAIAEAAAAAGHLVDPEHAIRIALARQ</sequence>